<dbReference type="InterPro" id="IPR007337">
    <property type="entry name" value="RelB/DinJ"/>
</dbReference>
<organism evidence="1 2">
    <name type="scientific">Levilactobacillus fujinensis</name>
    <dbReference type="NCBI Taxonomy" id="2486024"/>
    <lineage>
        <taxon>Bacteria</taxon>
        <taxon>Bacillati</taxon>
        <taxon>Bacillota</taxon>
        <taxon>Bacilli</taxon>
        <taxon>Lactobacillales</taxon>
        <taxon>Lactobacillaceae</taxon>
        <taxon>Levilactobacillus</taxon>
    </lineage>
</organism>
<comment type="caution">
    <text evidence="1">The sequence shown here is derived from an EMBL/GenBank/DDBJ whole genome shotgun (WGS) entry which is preliminary data.</text>
</comment>
<accession>A0ABW1THR3</accession>
<protein>
    <submittedName>
        <fullName evidence="1">Type II toxin-antitoxin system RelB/DinJ family antitoxin</fullName>
    </submittedName>
</protein>
<sequence>MINPNQQAKDRLTIRVNHQRKQDADAIAKEMGTDLPNLVNIFIAQLVKESGLPFKPTASSAVSELNEALADVKAGRVTKFNNADELFSHLQKLDDSVND</sequence>
<evidence type="ECO:0000313" key="2">
    <source>
        <dbReference type="Proteomes" id="UP001596283"/>
    </source>
</evidence>
<dbReference type="NCBIfam" id="TIGR02384">
    <property type="entry name" value="RelB_DinJ"/>
    <property type="match status" value="1"/>
</dbReference>
<reference evidence="2" key="1">
    <citation type="journal article" date="2019" name="Int. J. Syst. Evol. Microbiol.">
        <title>The Global Catalogue of Microorganisms (GCM) 10K type strain sequencing project: providing services to taxonomists for standard genome sequencing and annotation.</title>
        <authorList>
            <consortium name="The Broad Institute Genomics Platform"/>
            <consortium name="The Broad Institute Genome Sequencing Center for Infectious Disease"/>
            <person name="Wu L."/>
            <person name="Ma J."/>
        </authorList>
    </citation>
    <scope>NUCLEOTIDE SEQUENCE [LARGE SCALE GENOMIC DNA]</scope>
    <source>
        <strain evidence="2">CCM 8908</strain>
    </source>
</reference>
<dbReference type="RefSeq" id="WP_164510538.1">
    <property type="nucleotide sequence ID" value="NZ_JBHSSI010000063.1"/>
</dbReference>
<dbReference type="Proteomes" id="UP001596283">
    <property type="component" value="Unassembled WGS sequence"/>
</dbReference>
<dbReference type="EMBL" id="JBHSSI010000063">
    <property type="protein sequence ID" value="MFC6261386.1"/>
    <property type="molecule type" value="Genomic_DNA"/>
</dbReference>
<dbReference type="InterPro" id="IPR013321">
    <property type="entry name" value="Arc_rbn_hlx_hlx"/>
</dbReference>
<name>A0ABW1THR3_9LACO</name>
<keyword evidence="2" id="KW-1185">Reference proteome</keyword>
<proteinExistence type="predicted"/>
<dbReference type="Gene3D" id="1.10.1220.10">
    <property type="entry name" value="Met repressor-like"/>
    <property type="match status" value="1"/>
</dbReference>
<evidence type="ECO:0000313" key="1">
    <source>
        <dbReference type="EMBL" id="MFC6261386.1"/>
    </source>
</evidence>
<gene>
    <name evidence="1" type="ORF">ACFP1C_10575</name>
</gene>
<dbReference type="Pfam" id="PF04221">
    <property type="entry name" value="RelB"/>
    <property type="match status" value="1"/>
</dbReference>